<feature type="compositionally biased region" description="Polar residues" evidence="3">
    <location>
        <begin position="884"/>
        <end position="898"/>
    </location>
</feature>
<feature type="compositionally biased region" description="Low complexity" evidence="3">
    <location>
        <begin position="456"/>
        <end position="469"/>
    </location>
</feature>
<feature type="compositionally biased region" description="Pro residues" evidence="3">
    <location>
        <begin position="617"/>
        <end position="627"/>
    </location>
</feature>
<dbReference type="EMBL" id="JBBXMP010000020">
    <property type="protein sequence ID" value="KAL0068144.1"/>
    <property type="molecule type" value="Genomic_DNA"/>
</dbReference>
<accession>A0ABR3A494</accession>
<evidence type="ECO:0000313" key="6">
    <source>
        <dbReference type="Proteomes" id="UP001437256"/>
    </source>
</evidence>
<feature type="region of interest" description="Disordered" evidence="3">
    <location>
        <begin position="386"/>
        <end position="426"/>
    </location>
</feature>
<feature type="compositionally biased region" description="Basic and acidic residues" evidence="3">
    <location>
        <begin position="944"/>
        <end position="971"/>
    </location>
</feature>
<dbReference type="Pfam" id="PF06428">
    <property type="entry name" value="Sec2p"/>
    <property type="match status" value="1"/>
</dbReference>
<evidence type="ECO:0000259" key="4">
    <source>
        <dbReference type="Pfam" id="PF06428"/>
    </source>
</evidence>
<feature type="compositionally biased region" description="Polar residues" evidence="3">
    <location>
        <begin position="923"/>
        <end position="941"/>
    </location>
</feature>
<organism evidence="5 6">
    <name type="scientific">Marasmius tenuissimus</name>
    <dbReference type="NCBI Taxonomy" id="585030"/>
    <lineage>
        <taxon>Eukaryota</taxon>
        <taxon>Fungi</taxon>
        <taxon>Dikarya</taxon>
        <taxon>Basidiomycota</taxon>
        <taxon>Agaricomycotina</taxon>
        <taxon>Agaricomycetes</taxon>
        <taxon>Agaricomycetidae</taxon>
        <taxon>Agaricales</taxon>
        <taxon>Marasmiineae</taxon>
        <taxon>Marasmiaceae</taxon>
        <taxon>Marasmius</taxon>
    </lineage>
</organism>
<reference evidence="5 6" key="1">
    <citation type="submission" date="2024-05" db="EMBL/GenBank/DDBJ databases">
        <title>A draft genome resource for the thread blight pathogen Marasmius tenuissimus strain MS-2.</title>
        <authorList>
            <person name="Yulfo-Soto G.E."/>
            <person name="Baruah I.K."/>
            <person name="Amoako-Attah I."/>
            <person name="Bukari Y."/>
            <person name="Meinhardt L.W."/>
            <person name="Bailey B.A."/>
            <person name="Cohen S.P."/>
        </authorList>
    </citation>
    <scope>NUCLEOTIDE SEQUENCE [LARGE SCALE GENOMIC DNA]</scope>
    <source>
        <strain evidence="5 6">MS-2</strain>
    </source>
</reference>
<feature type="region of interest" description="Disordered" evidence="3">
    <location>
        <begin position="456"/>
        <end position="492"/>
    </location>
</feature>
<feature type="coiled-coil region" evidence="2">
    <location>
        <begin position="172"/>
        <end position="220"/>
    </location>
</feature>
<dbReference type="SUPFAM" id="SSF144284">
    <property type="entry name" value="Sec2 N-terminal region"/>
    <property type="match status" value="1"/>
</dbReference>
<dbReference type="Proteomes" id="UP001437256">
    <property type="component" value="Unassembled WGS sequence"/>
</dbReference>
<feature type="region of interest" description="Disordered" evidence="3">
    <location>
        <begin position="552"/>
        <end position="850"/>
    </location>
</feature>
<evidence type="ECO:0000256" key="3">
    <source>
        <dbReference type="SAM" id="MobiDB-lite"/>
    </source>
</evidence>
<feature type="domain" description="GDP/GTP exchange factor Sec2 N-terminal" evidence="4">
    <location>
        <begin position="73"/>
        <end position="204"/>
    </location>
</feature>
<protein>
    <recommendedName>
        <fullName evidence="4">GDP/GTP exchange factor Sec2 N-terminal domain-containing protein</fullName>
    </recommendedName>
</protein>
<evidence type="ECO:0000313" key="5">
    <source>
        <dbReference type="EMBL" id="KAL0068144.1"/>
    </source>
</evidence>
<keyword evidence="6" id="KW-1185">Reference proteome</keyword>
<feature type="compositionally biased region" description="Basic residues" evidence="3">
    <location>
        <begin position="827"/>
        <end position="847"/>
    </location>
</feature>
<evidence type="ECO:0000256" key="2">
    <source>
        <dbReference type="SAM" id="Coils"/>
    </source>
</evidence>
<dbReference type="PANTHER" id="PTHR14430:SF0">
    <property type="entry name" value="SEC2P DOMAIN-CONTAINING PROTEIN"/>
    <property type="match status" value="1"/>
</dbReference>
<proteinExistence type="predicted"/>
<sequence>MAQGPPDEQTANEDSKTHMSDDKSSVKSRHINGTSDSDAQALVIASLRGQIQDLYSQVTQLNNKLVKSYDRVSDLEDDLHVASATARSSTLRISQLELERTQHLSALNTGLLVEKSQVTSELTRLMEKATEEAAQRGQAESARAAIEKDLDDLSASLFDQANTMVAEARYARAMSEQKVTTAEQALKGAEEAVAMMQQQMQVLQADKEASEQQMKDMQVTMGKGKWSERQFGGDLVHSTRLLSPHAPYQEFLLFVAHLRSVHPASPQPPAMTTLLPLPFIARLMTEDSDPTLRLDIAPSLNWLSRRSVLAAIHGGQLTIEPIPTTALLQESQSTSSNIPGLGNNSIVCALCGVSIFPSLQAPTSQSRLPSIPLSLPTLPNSNTSWSTSIFKRPLNGSANPSPPPSPGIKGQHTTTRGGTDGRIDTDNLPSQVHIFRISGPVTSALPSVRPIAQAVTSTSTSASSSSALPSQPPQHPVNHPTHQSTPSQSSSSTIYPLCHSGWCLARLRATCSMWAFVRTGIVEKDKDKDRDKVQATPPRRRGLWGMATALGERAASWGGEKDKEKGPATPTKTPTWDGTATRMVPPPPPPPPPPIAILPTEGEGETMETVFTASPAGTPPPPPPPLPRRNEGREPPPLPARGGGRDSPAPAPVPPPLPARNEGREGRESPAPGSVPSSPVAPPPLPKRSEGRRPGRNSLIVIKALDLDDGETQVDPARIALPDSRPGTPTLVPPVRGGSPAPGAGVGGVPPPLPRRAMARGPRPVPPSPAGPRAITPNGGSDVERDDEKVKAREGKTEEGSAQERGKEKETEEEKKLEQEKELEKERRRRQRRRRRGQKRRQRRSRRMVLLLPLEKLGELGDAEVRADEIVAVDGDADAKQESNPESAVSPEKSSTAVDTEKEVKHEKEETNATTTTAIATALSSDQAESGLEQGQATTGNDAMETHDKPLPTVKDDEKDQDIDTQKEKEKDMTMYVGDATWEERTWKEIVRLKEVMFWARIGGAQD</sequence>
<feature type="compositionally biased region" description="Basic and acidic residues" evidence="3">
    <location>
        <begin position="13"/>
        <end position="25"/>
    </location>
</feature>
<dbReference type="CDD" id="cd21044">
    <property type="entry name" value="Rab11BD_RAB3IP_like"/>
    <property type="match status" value="1"/>
</dbReference>
<feature type="compositionally biased region" description="Basic and acidic residues" evidence="3">
    <location>
        <begin position="899"/>
        <end position="911"/>
    </location>
</feature>
<feature type="compositionally biased region" description="Low complexity" evidence="3">
    <location>
        <begin position="733"/>
        <end position="743"/>
    </location>
</feature>
<feature type="compositionally biased region" description="Basic and acidic residues" evidence="3">
    <location>
        <begin position="782"/>
        <end position="826"/>
    </location>
</feature>
<feature type="compositionally biased region" description="Pro residues" evidence="3">
    <location>
        <begin position="584"/>
        <end position="596"/>
    </location>
</feature>
<dbReference type="Gene3D" id="6.10.140.910">
    <property type="match status" value="1"/>
</dbReference>
<feature type="compositionally biased region" description="Low complexity" evidence="3">
    <location>
        <begin position="912"/>
        <end position="922"/>
    </location>
</feature>
<dbReference type="InterPro" id="IPR040351">
    <property type="entry name" value="RAB3IL/RAB3IP/Sec2"/>
</dbReference>
<gene>
    <name evidence="5" type="ORF">AAF712_004804</name>
</gene>
<feature type="coiled-coil region" evidence="2">
    <location>
        <begin position="44"/>
        <end position="78"/>
    </location>
</feature>
<keyword evidence="1 2" id="KW-0175">Coiled coil</keyword>
<feature type="compositionally biased region" description="Low complexity" evidence="3">
    <location>
        <begin position="669"/>
        <end position="678"/>
    </location>
</feature>
<dbReference type="PANTHER" id="PTHR14430">
    <property type="entry name" value="RABIN3-RELATED"/>
    <property type="match status" value="1"/>
</dbReference>
<name>A0ABR3A494_9AGAR</name>
<feature type="compositionally biased region" description="Low complexity" evidence="3">
    <location>
        <begin position="479"/>
        <end position="492"/>
    </location>
</feature>
<feature type="compositionally biased region" description="Pro residues" evidence="3">
    <location>
        <begin position="649"/>
        <end position="658"/>
    </location>
</feature>
<feature type="region of interest" description="Disordered" evidence="3">
    <location>
        <begin position="1"/>
        <end position="34"/>
    </location>
</feature>
<evidence type="ECO:0000256" key="1">
    <source>
        <dbReference type="ARBA" id="ARBA00023054"/>
    </source>
</evidence>
<dbReference type="InterPro" id="IPR009449">
    <property type="entry name" value="Sec2_N"/>
</dbReference>
<feature type="region of interest" description="Disordered" evidence="3">
    <location>
        <begin position="874"/>
        <end position="971"/>
    </location>
</feature>
<comment type="caution">
    <text evidence="5">The sequence shown here is derived from an EMBL/GenBank/DDBJ whole genome shotgun (WGS) entry which is preliminary data.</text>
</comment>